<feature type="compositionally biased region" description="Polar residues" evidence="1">
    <location>
        <begin position="121"/>
        <end position="130"/>
    </location>
</feature>
<name>A0A1S9R8X3_PENBI</name>
<accession>A0A1S9R8X3</accession>
<evidence type="ECO:0000256" key="1">
    <source>
        <dbReference type="SAM" id="MobiDB-lite"/>
    </source>
</evidence>
<feature type="compositionally biased region" description="Low complexity" evidence="1">
    <location>
        <begin position="131"/>
        <end position="144"/>
    </location>
</feature>
<reference evidence="3" key="1">
    <citation type="submission" date="2015-09" db="EMBL/GenBank/DDBJ databases">
        <authorList>
            <person name="Fill T.P."/>
            <person name="Baretta J.F."/>
            <person name="de Almeida L.G."/>
            <person name="Rocha M."/>
            <person name="de Souza D.H."/>
            <person name="Malavazi I."/>
            <person name="Cerdeira L.T."/>
            <person name="Hong H."/>
            <person name="Samborskyy M."/>
            <person name="de Vasconcelos A.T."/>
            <person name="Leadlay P."/>
            <person name="Rodrigues-Filho E."/>
        </authorList>
    </citation>
    <scope>NUCLEOTIDE SEQUENCE [LARGE SCALE GENOMIC DNA]</scope>
    <source>
        <strain evidence="3">LaBioMMi 136</strain>
    </source>
</reference>
<proteinExistence type="predicted"/>
<organism evidence="2 3">
    <name type="scientific">Penicillium brasilianum</name>
    <dbReference type="NCBI Taxonomy" id="104259"/>
    <lineage>
        <taxon>Eukaryota</taxon>
        <taxon>Fungi</taxon>
        <taxon>Dikarya</taxon>
        <taxon>Ascomycota</taxon>
        <taxon>Pezizomycotina</taxon>
        <taxon>Eurotiomycetes</taxon>
        <taxon>Eurotiomycetidae</taxon>
        <taxon>Eurotiales</taxon>
        <taxon>Aspergillaceae</taxon>
        <taxon>Penicillium</taxon>
    </lineage>
</organism>
<feature type="compositionally biased region" description="Polar residues" evidence="1">
    <location>
        <begin position="525"/>
        <end position="544"/>
    </location>
</feature>
<gene>
    <name evidence="2" type="ORF">PEBR_40932</name>
</gene>
<feature type="region of interest" description="Disordered" evidence="1">
    <location>
        <begin position="365"/>
        <end position="436"/>
    </location>
</feature>
<protein>
    <submittedName>
        <fullName evidence="2">Uncharacterized protein</fullName>
    </submittedName>
</protein>
<dbReference type="EMBL" id="LJBN01000232">
    <property type="protein sequence ID" value="OOQ81963.1"/>
    <property type="molecule type" value="Genomic_DNA"/>
</dbReference>
<evidence type="ECO:0000313" key="3">
    <source>
        <dbReference type="Proteomes" id="UP000190744"/>
    </source>
</evidence>
<sequence>MDNIMDTRELLTLAFDSNIQHDLGLTLPPGSQPQLAVHDPNDQEDMDDLASLFGMDDDFDPFTDFGKLVQQPQQTSGPKKRTTDHAFNGDIEVSPSKRQNLEPSNAIESLVQPTGIYATSRSSIPPISSHTALTTPESSAATTPAKDKFGLKPESLARLAAVQAFTQAKLSSDHISPYAQVGYYPSAPNLHCMIGGGTDSNESLRSRLNSSHRRLDVVIAERNKYRDALLKYDQVDPATGMLGIQQLESEVHRLRRAASNHRYRVDHLKAEAQDWKEKYTALATTHNCLIRDYQQLQATTRHPPRALEAPATAAFTSPQNDPQGSYAQLSHAFTALYAAYMLSLTDPSGIKSSVFPPASPFSIPSPTQTFEAPAPHFDQSAGSDTCSSHTLYESQPTHPPRHLEDQATDPPPDLPTPLSAQSPPGEPNTMATNYANSTFSGHGGYVPPILPEQAARLLQQAGVTFYIPTTSAPTTSANMPASRPIATTHATGATTPVALAATTPVAAVSAPPVPPKDIVVIDLTSDSDTDVSPQGSNTPSSTPLTKEYSPLAIFRRRFREKELTWLHEGSRSDADYVVAERICENLNSRKRKRERGKKFVETTFRECYSHVQAQKVRPSDQLQSLV</sequence>
<dbReference type="AlphaFoldDB" id="A0A1S9R8X3"/>
<feature type="compositionally biased region" description="Polar residues" evidence="1">
    <location>
        <begin position="380"/>
        <end position="396"/>
    </location>
</feature>
<feature type="region of interest" description="Disordered" evidence="1">
    <location>
        <begin position="525"/>
        <end position="545"/>
    </location>
</feature>
<feature type="region of interest" description="Disordered" evidence="1">
    <location>
        <begin position="121"/>
        <end position="147"/>
    </location>
</feature>
<feature type="region of interest" description="Disordered" evidence="1">
    <location>
        <begin position="69"/>
        <end position="104"/>
    </location>
</feature>
<evidence type="ECO:0000313" key="2">
    <source>
        <dbReference type="EMBL" id="OOQ81963.1"/>
    </source>
</evidence>
<dbReference type="Proteomes" id="UP000190744">
    <property type="component" value="Unassembled WGS sequence"/>
</dbReference>
<comment type="caution">
    <text evidence="2">The sequence shown here is derived from an EMBL/GenBank/DDBJ whole genome shotgun (WGS) entry which is preliminary data.</text>
</comment>